<proteinExistence type="predicted"/>
<keyword evidence="2" id="KW-1185">Reference proteome</keyword>
<dbReference type="EMBL" id="CAXITT010000258">
    <property type="protein sequence ID" value="CAL1537330.1"/>
    <property type="molecule type" value="Genomic_DNA"/>
</dbReference>
<dbReference type="Proteomes" id="UP001497497">
    <property type="component" value="Unassembled WGS sequence"/>
</dbReference>
<evidence type="ECO:0000313" key="2">
    <source>
        <dbReference type="Proteomes" id="UP001497497"/>
    </source>
</evidence>
<name>A0AAV2HUV5_LYMST</name>
<gene>
    <name evidence="1" type="ORF">GSLYS_00011243001</name>
</gene>
<sequence>MNTYLDPVAFTRSIASNLTAVLGVDAKDHQNTKLLNFSSDILDIKINADHLSKKLSDCFTDEQFRSYVSDKTVLLTEGLHRMLDSCIKTDRYLNCGRYMSLCHQVYRARIFILLFKTGSQLDCPETLGNSWSELDNAICTAVETFDLCNILTR</sequence>
<dbReference type="AlphaFoldDB" id="A0AAV2HUV5"/>
<accession>A0AAV2HUV5</accession>
<protein>
    <submittedName>
        <fullName evidence="1">Uncharacterized protein</fullName>
    </submittedName>
</protein>
<organism evidence="1 2">
    <name type="scientific">Lymnaea stagnalis</name>
    <name type="common">Great pond snail</name>
    <name type="synonym">Helix stagnalis</name>
    <dbReference type="NCBI Taxonomy" id="6523"/>
    <lineage>
        <taxon>Eukaryota</taxon>
        <taxon>Metazoa</taxon>
        <taxon>Spiralia</taxon>
        <taxon>Lophotrochozoa</taxon>
        <taxon>Mollusca</taxon>
        <taxon>Gastropoda</taxon>
        <taxon>Heterobranchia</taxon>
        <taxon>Euthyneura</taxon>
        <taxon>Panpulmonata</taxon>
        <taxon>Hygrophila</taxon>
        <taxon>Lymnaeoidea</taxon>
        <taxon>Lymnaeidae</taxon>
        <taxon>Lymnaea</taxon>
    </lineage>
</organism>
<comment type="caution">
    <text evidence="1">The sequence shown here is derived from an EMBL/GenBank/DDBJ whole genome shotgun (WGS) entry which is preliminary data.</text>
</comment>
<evidence type="ECO:0000313" key="1">
    <source>
        <dbReference type="EMBL" id="CAL1537330.1"/>
    </source>
</evidence>
<reference evidence="1 2" key="1">
    <citation type="submission" date="2024-04" db="EMBL/GenBank/DDBJ databases">
        <authorList>
            <consortium name="Genoscope - CEA"/>
            <person name="William W."/>
        </authorList>
    </citation>
    <scope>NUCLEOTIDE SEQUENCE [LARGE SCALE GENOMIC DNA]</scope>
</reference>